<evidence type="ECO:0000313" key="2">
    <source>
        <dbReference type="Proteomes" id="UP001596495"/>
    </source>
</evidence>
<evidence type="ECO:0000313" key="1">
    <source>
        <dbReference type="EMBL" id="MFC7436246.1"/>
    </source>
</evidence>
<protein>
    <submittedName>
        <fullName evidence="1">Uncharacterized protein</fullName>
    </submittedName>
</protein>
<organism evidence="1 2">
    <name type="scientific">Hydrogenophaga bisanensis</name>
    <dbReference type="NCBI Taxonomy" id="439611"/>
    <lineage>
        <taxon>Bacteria</taxon>
        <taxon>Pseudomonadati</taxon>
        <taxon>Pseudomonadota</taxon>
        <taxon>Betaproteobacteria</taxon>
        <taxon>Burkholderiales</taxon>
        <taxon>Comamonadaceae</taxon>
        <taxon>Hydrogenophaga</taxon>
    </lineage>
</organism>
<reference evidence="2" key="1">
    <citation type="journal article" date="2019" name="Int. J. Syst. Evol. Microbiol.">
        <title>The Global Catalogue of Microorganisms (GCM) 10K type strain sequencing project: providing services to taxonomists for standard genome sequencing and annotation.</title>
        <authorList>
            <consortium name="The Broad Institute Genomics Platform"/>
            <consortium name="The Broad Institute Genome Sequencing Center for Infectious Disease"/>
            <person name="Wu L."/>
            <person name="Ma J."/>
        </authorList>
    </citation>
    <scope>NUCLEOTIDE SEQUENCE [LARGE SCALE GENOMIC DNA]</scope>
    <source>
        <strain evidence="2">CCUG 54518</strain>
    </source>
</reference>
<proteinExistence type="predicted"/>
<keyword evidence="2" id="KW-1185">Reference proteome</keyword>
<accession>A0ABW2RDV2</accession>
<name>A0ABW2RDV2_9BURK</name>
<dbReference type="EMBL" id="JBHTBX010000015">
    <property type="protein sequence ID" value="MFC7436246.1"/>
    <property type="molecule type" value="Genomic_DNA"/>
</dbReference>
<dbReference type="Proteomes" id="UP001596495">
    <property type="component" value="Unassembled WGS sequence"/>
</dbReference>
<dbReference type="RefSeq" id="WP_382259757.1">
    <property type="nucleotide sequence ID" value="NZ_JBHTBX010000015.1"/>
</dbReference>
<gene>
    <name evidence="1" type="ORF">ACFQNJ_17190</name>
</gene>
<comment type="caution">
    <text evidence="1">The sequence shown here is derived from an EMBL/GenBank/DDBJ whole genome shotgun (WGS) entry which is preliminary data.</text>
</comment>
<sequence>MSLPEEADLILGRYQIRIVEPGQLYGKHRPVPNSTDEPLVEFYHLPERSRQMPWSMGILISRHRLSSLMEVTGSGPLRLLGGQSDHCLSADDLHAVVDTVLKRTQLKMVRSQMGFFRRSYA</sequence>